<keyword evidence="5" id="KW-0443">Lipid metabolism</keyword>
<dbReference type="Gene3D" id="3.40.50.150">
    <property type="entry name" value="Vaccinia Virus protein VP39"/>
    <property type="match status" value="1"/>
</dbReference>
<dbReference type="SUPFAM" id="SSF53335">
    <property type="entry name" value="S-adenosyl-L-methionine-dependent methyltransferases"/>
    <property type="match status" value="1"/>
</dbReference>
<dbReference type="InterPro" id="IPR050723">
    <property type="entry name" value="CFA/CMAS"/>
</dbReference>
<dbReference type="AlphaFoldDB" id="A0A1H5XFI7"/>
<evidence type="ECO:0000256" key="2">
    <source>
        <dbReference type="ARBA" id="ARBA00022603"/>
    </source>
</evidence>
<keyword evidence="3" id="KW-0808">Transferase</keyword>
<proteinExistence type="inferred from homology"/>
<dbReference type="PANTHER" id="PTHR43667:SF2">
    <property type="entry name" value="FATTY ACID C-METHYL TRANSFERASE"/>
    <property type="match status" value="1"/>
</dbReference>
<feature type="active site" evidence="6">
    <location>
        <position position="416"/>
    </location>
</feature>
<dbReference type="CDD" id="cd02440">
    <property type="entry name" value="AdoMet_MTases"/>
    <property type="match status" value="1"/>
</dbReference>
<evidence type="ECO:0000256" key="3">
    <source>
        <dbReference type="ARBA" id="ARBA00022679"/>
    </source>
</evidence>
<name>A0A1H5XFI7_9RHOB</name>
<dbReference type="GO" id="GO:0008168">
    <property type="term" value="F:methyltransferase activity"/>
    <property type="evidence" value="ECO:0007669"/>
    <property type="project" value="UniProtKB-KW"/>
</dbReference>
<protein>
    <submittedName>
        <fullName evidence="7">Cyclopropane-fatty-acyl-phospholipid synthase</fullName>
    </submittedName>
</protein>
<organism evidence="7 8">
    <name type="scientific">Thalassococcus halodurans</name>
    <dbReference type="NCBI Taxonomy" id="373675"/>
    <lineage>
        <taxon>Bacteria</taxon>
        <taxon>Pseudomonadati</taxon>
        <taxon>Pseudomonadota</taxon>
        <taxon>Alphaproteobacteria</taxon>
        <taxon>Rhodobacterales</taxon>
        <taxon>Roseobacteraceae</taxon>
        <taxon>Thalassococcus</taxon>
    </lineage>
</organism>
<evidence type="ECO:0000256" key="4">
    <source>
        <dbReference type="ARBA" id="ARBA00022691"/>
    </source>
</evidence>
<dbReference type="Proteomes" id="UP000236752">
    <property type="component" value="Unassembled WGS sequence"/>
</dbReference>
<reference evidence="7 8" key="1">
    <citation type="submission" date="2016-10" db="EMBL/GenBank/DDBJ databases">
        <authorList>
            <person name="de Groot N.N."/>
        </authorList>
    </citation>
    <scope>NUCLEOTIDE SEQUENCE [LARGE SCALE GENOMIC DNA]</scope>
    <source>
        <strain evidence="7 8">DSM 26915</strain>
    </source>
</reference>
<dbReference type="GO" id="GO:0008610">
    <property type="term" value="P:lipid biosynthetic process"/>
    <property type="evidence" value="ECO:0007669"/>
    <property type="project" value="InterPro"/>
</dbReference>
<sequence>MTSTDACQTTNAPLSLGLNNDRQNMGGVALQGADMVLTDTTNQTGLPRYFKHVFDIAQNMESGRIDFVLPDGRRFRAEGKKPGPVAELRIHNPDIFARLIREGDLGFCDAYLDEWWSTPDLMAFLDLIHAGGDDVFDGFPGQGLVRAFEKLRFWLQSNSKRQARKNISYHYDLGNDFYGLWLDDTMTYSSALFKTGQESLEKAQMQKYESMVDQMGVKPGDHVLEIGCGWGGFAEYAAKERGLKVTGLTISQEQFKFAQERIAKAGLQDQVEFKLQDYRDERGSYDGIASIEMFEAVGEKYWPVYFETVRNRLKPGGKGTFQIITVQHRRWEVYRKGVDFIQKYIFPGGMLPSPVVLREEIEKAGLDVEGSIEFGPSYGQTLSRWYDTFNEKWDEIQKLGFDERFRRMWNFYLASCSSTFNYGNCDVTQITVMRPK</sequence>
<evidence type="ECO:0000313" key="8">
    <source>
        <dbReference type="Proteomes" id="UP000236752"/>
    </source>
</evidence>
<dbReference type="PANTHER" id="PTHR43667">
    <property type="entry name" value="CYCLOPROPANE-FATTY-ACYL-PHOSPHOLIPID SYNTHASE"/>
    <property type="match status" value="1"/>
</dbReference>
<keyword evidence="2" id="KW-0489">Methyltransferase</keyword>
<gene>
    <name evidence="7" type="ORF">SAMN04488045_1864</name>
</gene>
<dbReference type="InterPro" id="IPR029063">
    <property type="entry name" value="SAM-dependent_MTases_sf"/>
</dbReference>
<dbReference type="Pfam" id="PF02353">
    <property type="entry name" value="CMAS"/>
    <property type="match status" value="1"/>
</dbReference>
<evidence type="ECO:0000313" key="7">
    <source>
        <dbReference type="EMBL" id="SEG10528.1"/>
    </source>
</evidence>
<dbReference type="PIRSF" id="PIRSF003085">
    <property type="entry name" value="CMAS"/>
    <property type="match status" value="1"/>
</dbReference>
<evidence type="ECO:0000256" key="6">
    <source>
        <dbReference type="PIRSR" id="PIRSR003085-1"/>
    </source>
</evidence>
<keyword evidence="8" id="KW-1185">Reference proteome</keyword>
<evidence type="ECO:0000256" key="5">
    <source>
        <dbReference type="ARBA" id="ARBA00023098"/>
    </source>
</evidence>
<accession>A0A1H5XFI7</accession>
<dbReference type="GO" id="GO:0032259">
    <property type="term" value="P:methylation"/>
    <property type="evidence" value="ECO:0007669"/>
    <property type="project" value="UniProtKB-KW"/>
</dbReference>
<evidence type="ECO:0000256" key="1">
    <source>
        <dbReference type="ARBA" id="ARBA00010815"/>
    </source>
</evidence>
<keyword evidence="4" id="KW-0949">S-adenosyl-L-methionine</keyword>
<dbReference type="EMBL" id="FNUZ01000002">
    <property type="protein sequence ID" value="SEG10528.1"/>
    <property type="molecule type" value="Genomic_DNA"/>
</dbReference>
<comment type="similarity">
    <text evidence="1">Belongs to the CFA/CMAS family.</text>
</comment>
<dbReference type="InterPro" id="IPR003333">
    <property type="entry name" value="CMAS"/>
</dbReference>